<dbReference type="AlphaFoldDB" id="A0A974ABJ9"/>
<organism evidence="1">
    <name type="scientific">Bradyrhizobium quebecense</name>
    <dbReference type="NCBI Taxonomy" id="2748629"/>
    <lineage>
        <taxon>Bacteria</taxon>
        <taxon>Pseudomonadati</taxon>
        <taxon>Pseudomonadota</taxon>
        <taxon>Alphaproteobacteria</taxon>
        <taxon>Hyphomicrobiales</taxon>
        <taxon>Nitrobacteraceae</taxon>
        <taxon>Bradyrhizobium</taxon>
    </lineage>
</organism>
<sequence>MDPASLSHLTAALQAEPTPDGEEGVWPENVATVQAFLAVSTQWRVVSIGGAGFAPALPMFIGLDYASVRVSLDAIGMTVTPALWRGLQIMETAAGQALNEDS</sequence>
<name>A0A974ABJ9_9BRAD</name>
<protein>
    <submittedName>
        <fullName evidence="1">DUF1799 domain-containing protein</fullName>
    </submittedName>
</protein>
<dbReference type="EMBL" id="JABWSX010000001">
    <property type="protein sequence ID" value="NVL08682.1"/>
    <property type="molecule type" value="Genomic_DNA"/>
</dbReference>
<proteinExistence type="predicted"/>
<evidence type="ECO:0000313" key="1">
    <source>
        <dbReference type="EMBL" id="NVL08682.1"/>
    </source>
</evidence>
<dbReference type="Pfam" id="PF08809">
    <property type="entry name" value="DUF1799"/>
    <property type="match status" value="1"/>
</dbReference>
<gene>
    <name evidence="1" type="ORF">HU230_23555</name>
</gene>
<comment type="caution">
    <text evidence="1">The sequence shown here is derived from an EMBL/GenBank/DDBJ whole genome shotgun (WGS) entry which is preliminary data.</text>
</comment>
<reference evidence="1" key="1">
    <citation type="submission" date="2020-06" db="EMBL/GenBank/DDBJ databases">
        <title>Whole Genome Sequence of Bradyrhizobium sp. Strain 66S1MB.</title>
        <authorList>
            <person name="Bromfield E."/>
            <person name="Cloutier S."/>
        </authorList>
    </citation>
    <scope>NUCLEOTIDE SEQUENCE</scope>
    <source>
        <strain evidence="1">66S1MB</strain>
    </source>
</reference>
<accession>A0A974ABJ9</accession>
<dbReference type="InterPro" id="IPR014915">
    <property type="entry name" value="Phage_TLS_TfmB"/>
</dbReference>